<dbReference type="PANTHER" id="PTHR42928">
    <property type="entry name" value="TRICARBOXYLATE-BINDING PROTEIN"/>
    <property type="match status" value="1"/>
</dbReference>
<dbReference type="InterPro" id="IPR005064">
    <property type="entry name" value="BUG"/>
</dbReference>
<evidence type="ECO:0000313" key="3">
    <source>
        <dbReference type="EMBL" id="RPJ93701.1"/>
    </source>
</evidence>
<evidence type="ECO:0000313" key="4">
    <source>
        <dbReference type="Proteomes" id="UP000285324"/>
    </source>
</evidence>
<dbReference type="RefSeq" id="WP_118931319.1">
    <property type="nucleotide sequence ID" value="NZ_CP061008.1"/>
</dbReference>
<accession>A0A424WK52</accession>
<gene>
    <name evidence="3" type="ORF">DY367_00320</name>
</gene>
<feature type="signal peptide" evidence="2">
    <location>
        <begin position="1"/>
        <end position="26"/>
    </location>
</feature>
<dbReference type="EMBL" id="QVXO01000001">
    <property type="protein sequence ID" value="RPJ93701.1"/>
    <property type="molecule type" value="Genomic_DNA"/>
</dbReference>
<evidence type="ECO:0000256" key="1">
    <source>
        <dbReference type="ARBA" id="ARBA00006987"/>
    </source>
</evidence>
<evidence type="ECO:0000256" key="2">
    <source>
        <dbReference type="SAM" id="SignalP"/>
    </source>
</evidence>
<dbReference type="OrthoDB" id="8678477at2"/>
<name>A0A424WK52_ALCXX</name>
<dbReference type="CDD" id="cd07012">
    <property type="entry name" value="PBP2_Bug_TTT"/>
    <property type="match status" value="1"/>
</dbReference>
<dbReference type="Proteomes" id="UP000285324">
    <property type="component" value="Unassembled WGS sequence"/>
</dbReference>
<organism evidence="3 4">
    <name type="scientific">Alcaligenes xylosoxydans xylosoxydans</name>
    <name type="common">Achromobacter xylosoxidans</name>
    <dbReference type="NCBI Taxonomy" id="85698"/>
    <lineage>
        <taxon>Bacteria</taxon>
        <taxon>Pseudomonadati</taxon>
        <taxon>Pseudomonadota</taxon>
        <taxon>Betaproteobacteria</taxon>
        <taxon>Burkholderiales</taxon>
        <taxon>Alcaligenaceae</taxon>
        <taxon>Achromobacter</taxon>
    </lineage>
</organism>
<comment type="caution">
    <text evidence="3">The sequence shown here is derived from an EMBL/GenBank/DDBJ whole genome shotgun (WGS) entry which is preliminary data.</text>
</comment>
<reference evidence="3 4" key="1">
    <citation type="submission" date="2018-08" db="EMBL/GenBank/DDBJ databases">
        <title>Achromobacter xylosoxidans Genome sequencing and assembly.</title>
        <authorList>
            <person name="Wang R."/>
            <person name="Rensing C."/>
            <person name="Li Y."/>
        </authorList>
    </citation>
    <scope>NUCLEOTIDE SEQUENCE [LARGE SCALE GENOMIC DNA]</scope>
    <source>
        <strain evidence="3 4">GD003A</strain>
    </source>
</reference>
<dbReference type="Gene3D" id="3.40.190.150">
    <property type="entry name" value="Bordetella uptake gene, domain 1"/>
    <property type="match status" value="1"/>
</dbReference>
<dbReference type="AlphaFoldDB" id="A0A424WK52"/>
<feature type="chain" id="PRO_5019278011" evidence="2">
    <location>
        <begin position="27"/>
        <end position="328"/>
    </location>
</feature>
<keyword evidence="2" id="KW-0732">Signal</keyword>
<dbReference type="SUPFAM" id="SSF53850">
    <property type="entry name" value="Periplasmic binding protein-like II"/>
    <property type="match status" value="1"/>
</dbReference>
<dbReference type="InterPro" id="IPR042100">
    <property type="entry name" value="Bug_dom1"/>
</dbReference>
<dbReference type="Pfam" id="PF03401">
    <property type="entry name" value="TctC"/>
    <property type="match status" value="1"/>
</dbReference>
<proteinExistence type="inferred from homology"/>
<comment type="similarity">
    <text evidence="1">Belongs to the UPF0065 (bug) family.</text>
</comment>
<dbReference type="PROSITE" id="PS51257">
    <property type="entry name" value="PROKAR_LIPOPROTEIN"/>
    <property type="match status" value="1"/>
</dbReference>
<dbReference type="PANTHER" id="PTHR42928:SF5">
    <property type="entry name" value="BLR1237 PROTEIN"/>
    <property type="match status" value="1"/>
</dbReference>
<dbReference type="Gene3D" id="3.40.190.10">
    <property type="entry name" value="Periplasmic binding protein-like II"/>
    <property type="match status" value="1"/>
</dbReference>
<sequence>MKALRSGVTASLQFLIGILACVNAHAQADAPPVSIVVPQPVGNPTDGVARKLQPLLQAALGRTIIVENQPGAGGSIGTQRVLNAPADGRMLLIASQTEPILTPATMQHVKYRAENLRAVAVVARLPYILTGGNALAAKNLGELTQLAQAQGDKGLNFGHIGPGSMIHLLGEQWARQSQFKLNHVVYRGVPPVTQDLMGGQIELSFLPLGGSTLDLIESGRIRAYATTGAAPSPKLPQVPPLSASSEKLRDFVYGTWIAFLVPAKTPDATVASLNRAIVQAMEDAAFREYVVSTGMELVAQNSVADMRDFYQTETALYQGLAQKVAVEQ</sequence>
<protein>
    <submittedName>
        <fullName evidence="3">Tripartite tricarboxylate transporter substrate binding protein</fullName>
    </submittedName>
</protein>